<evidence type="ECO:0000313" key="3">
    <source>
        <dbReference type="Proteomes" id="UP000002051"/>
    </source>
</evidence>
<dbReference type="Proteomes" id="UP000002051">
    <property type="component" value="Chromosome 5"/>
</dbReference>
<evidence type="ECO:0000313" key="2">
    <source>
        <dbReference type="EnsemblPlants" id="AES97089"/>
    </source>
</evidence>
<sequence>MVANHSGGCRSFSIFHLPLKSFFSYVVRRQRFFYVYNSNLIGEITERIVDMVYLEKLVMSHNGLCGGISSGLFMLKNLSILVGKIQEDFEKHQSEHG</sequence>
<proteinExistence type="predicted"/>
<gene>
    <name evidence="1" type="ordered locus">MTR_5g045200</name>
</gene>
<keyword evidence="3" id="KW-1185">Reference proteome</keyword>
<dbReference type="PaxDb" id="3880-AES97089"/>
<evidence type="ECO:0000313" key="1">
    <source>
        <dbReference type="EMBL" id="AES97089.1"/>
    </source>
</evidence>
<organism evidence="1 3">
    <name type="scientific">Medicago truncatula</name>
    <name type="common">Barrel medic</name>
    <name type="synonym">Medicago tribuloides</name>
    <dbReference type="NCBI Taxonomy" id="3880"/>
    <lineage>
        <taxon>Eukaryota</taxon>
        <taxon>Viridiplantae</taxon>
        <taxon>Streptophyta</taxon>
        <taxon>Embryophyta</taxon>
        <taxon>Tracheophyta</taxon>
        <taxon>Spermatophyta</taxon>
        <taxon>Magnoliopsida</taxon>
        <taxon>eudicotyledons</taxon>
        <taxon>Gunneridae</taxon>
        <taxon>Pentapetalae</taxon>
        <taxon>rosids</taxon>
        <taxon>fabids</taxon>
        <taxon>Fabales</taxon>
        <taxon>Fabaceae</taxon>
        <taxon>Papilionoideae</taxon>
        <taxon>50 kb inversion clade</taxon>
        <taxon>NPAAA clade</taxon>
        <taxon>Hologalegina</taxon>
        <taxon>IRL clade</taxon>
        <taxon>Trifolieae</taxon>
        <taxon>Medicago</taxon>
    </lineage>
</organism>
<reference evidence="1 3" key="1">
    <citation type="journal article" date="2011" name="Nature">
        <title>The Medicago genome provides insight into the evolution of rhizobial symbioses.</title>
        <authorList>
            <person name="Young N.D."/>
            <person name="Debelle F."/>
            <person name="Oldroyd G.E."/>
            <person name="Geurts R."/>
            <person name="Cannon S.B."/>
            <person name="Udvardi M.K."/>
            <person name="Benedito V.A."/>
            <person name="Mayer K.F."/>
            <person name="Gouzy J."/>
            <person name="Schoof H."/>
            <person name="Van de Peer Y."/>
            <person name="Proost S."/>
            <person name="Cook D.R."/>
            <person name="Meyers B.C."/>
            <person name="Spannagl M."/>
            <person name="Cheung F."/>
            <person name="De Mita S."/>
            <person name="Krishnakumar V."/>
            <person name="Gundlach H."/>
            <person name="Zhou S."/>
            <person name="Mudge J."/>
            <person name="Bharti A.K."/>
            <person name="Murray J.D."/>
            <person name="Naoumkina M.A."/>
            <person name="Rosen B."/>
            <person name="Silverstein K.A."/>
            <person name="Tang H."/>
            <person name="Rombauts S."/>
            <person name="Zhao P.X."/>
            <person name="Zhou P."/>
            <person name="Barbe V."/>
            <person name="Bardou P."/>
            <person name="Bechner M."/>
            <person name="Bellec A."/>
            <person name="Berger A."/>
            <person name="Berges H."/>
            <person name="Bidwell S."/>
            <person name="Bisseling T."/>
            <person name="Choisne N."/>
            <person name="Couloux A."/>
            <person name="Denny R."/>
            <person name="Deshpande S."/>
            <person name="Dai X."/>
            <person name="Doyle J.J."/>
            <person name="Dudez A.M."/>
            <person name="Farmer A.D."/>
            <person name="Fouteau S."/>
            <person name="Franken C."/>
            <person name="Gibelin C."/>
            <person name="Gish J."/>
            <person name="Goldstein S."/>
            <person name="Gonzalez A.J."/>
            <person name="Green P.J."/>
            <person name="Hallab A."/>
            <person name="Hartog M."/>
            <person name="Hua A."/>
            <person name="Humphray S.J."/>
            <person name="Jeong D.H."/>
            <person name="Jing Y."/>
            <person name="Jocker A."/>
            <person name="Kenton S.M."/>
            <person name="Kim D.J."/>
            <person name="Klee K."/>
            <person name="Lai H."/>
            <person name="Lang C."/>
            <person name="Lin S."/>
            <person name="Macmil S.L."/>
            <person name="Magdelenat G."/>
            <person name="Matthews L."/>
            <person name="McCorrison J."/>
            <person name="Monaghan E.L."/>
            <person name="Mun J.H."/>
            <person name="Najar F.Z."/>
            <person name="Nicholson C."/>
            <person name="Noirot C."/>
            <person name="O'Bleness M."/>
            <person name="Paule C.R."/>
            <person name="Poulain J."/>
            <person name="Prion F."/>
            <person name="Qin B."/>
            <person name="Qu C."/>
            <person name="Retzel E.F."/>
            <person name="Riddle C."/>
            <person name="Sallet E."/>
            <person name="Samain S."/>
            <person name="Samson N."/>
            <person name="Sanders I."/>
            <person name="Saurat O."/>
            <person name="Scarpelli C."/>
            <person name="Schiex T."/>
            <person name="Segurens B."/>
            <person name="Severin A.J."/>
            <person name="Sherrier D.J."/>
            <person name="Shi R."/>
            <person name="Sims S."/>
            <person name="Singer S.R."/>
            <person name="Sinharoy S."/>
            <person name="Sterck L."/>
            <person name="Viollet A."/>
            <person name="Wang B.B."/>
            <person name="Wang K."/>
            <person name="Wang M."/>
            <person name="Wang X."/>
            <person name="Warfsmann J."/>
            <person name="Weissenbach J."/>
            <person name="White D.D."/>
            <person name="White J.D."/>
            <person name="Wiley G.B."/>
            <person name="Wincker P."/>
            <person name="Xing Y."/>
            <person name="Yang L."/>
            <person name="Yao Z."/>
            <person name="Ying F."/>
            <person name="Zhai J."/>
            <person name="Zhou L."/>
            <person name="Zuber A."/>
            <person name="Denarie J."/>
            <person name="Dixon R.A."/>
            <person name="May G.D."/>
            <person name="Schwartz D.C."/>
            <person name="Rogers J."/>
            <person name="Quetier F."/>
            <person name="Town C.D."/>
            <person name="Roe B.A."/>
        </authorList>
    </citation>
    <scope>NUCLEOTIDE SEQUENCE [LARGE SCALE GENOMIC DNA]</scope>
    <source>
        <strain evidence="1">A17</strain>
        <strain evidence="2 3">cv. Jemalong A17</strain>
    </source>
</reference>
<name>G7JY35_MEDTR</name>
<dbReference type="AlphaFoldDB" id="G7JY35"/>
<reference evidence="1 3" key="2">
    <citation type="journal article" date="2014" name="BMC Genomics">
        <title>An improved genome release (version Mt4.0) for the model legume Medicago truncatula.</title>
        <authorList>
            <person name="Tang H."/>
            <person name="Krishnakumar V."/>
            <person name="Bidwell S."/>
            <person name="Rosen B."/>
            <person name="Chan A."/>
            <person name="Zhou S."/>
            <person name="Gentzbittel L."/>
            <person name="Childs K.L."/>
            <person name="Yandell M."/>
            <person name="Gundlach H."/>
            <person name="Mayer K.F."/>
            <person name="Schwartz D.C."/>
            <person name="Town C.D."/>
        </authorList>
    </citation>
    <scope>GENOME REANNOTATION</scope>
    <source>
        <strain evidence="2 3">cv. Jemalong A17</strain>
    </source>
</reference>
<accession>G7JY35</accession>
<protein>
    <submittedName>
        <fullName evidence="1 2">Uncharacterized protein</fullName>
    </submittedName>
</protein>
<dbReference type="SUPFAM" id="SSF52058">
    <property type="entry name" value="L domain-like"/>
    <property type="match status" value="1"/>
</dbReference>
<dbReference type="Gene3D" id="3.80.10.10">
    <property type="entry name" value="Ribonuclease Inhibitor"/>
    <property type="match status" value="1"/>
</dbReference>
<dbReference type="InterPro" id="IPR032675">
    <property type="entry name" value="LRR_dom_sf"/>
</dbReference>
<dbReference type="EnsemblPlants" id="AES97089">
    <property type="protein sequence ID" value="AES97089"/>
    <property type="gene ID" value="MTR_5g045200"/>
</dbReference>
<dbReference type="EMBL" id="CM001221">
    <property type="protein sequence ID" value="AES97089.1"/>
    <property type="molecule type" value="Genomic_DNA"/>
</dbReference>
<reference evidence="2" key="3">
    <citation type="submission" date="2015-04" db="UniProtKB">
        <authorList>
            <consortium name="EnsemblPlants"/>
        </authorList>
    </citation>
    <scope>IDENTIFICATION</scope>
    <source>
        <strain evidence="2">cv. Jemalong A17</strain>
    </source>
</reference>
<dbReference type="HOGENOM" id="CLU_2349975_0_0_1"/>